<reference evidence="2" key="1">
    <citation type="journal article" date="2019" name="Int. J. Syst. Evol. Microbiol.">
        <title>The Global Catalogue of Microorganisms (GCM) 10K type strain sequencing project: providing services to taxonomists for standard genome sequencing and annotation.</title>
        <authorList>
            <consortium name="The Broad Institute Genomics Platform"/>
            <consortium name="The Broad Institute Genome Sequencing Center for Infectious Disease"/>
            <person name="Wu L."/>
            <person name="Ma J."/>
        </authorList>
    </citation>
    <scope>NUCLEOTIDE SEQUENCE [LARGE SCALE GENOMIC DNA]</scope>
    <source>
        <strain evidence="2">JCM 13852</strain>
    </source>
</reference>
<evidence type="ECO:0000313" key="1">
    <source>
        <dbReference type="EMBL" id="MFC5671485.1"/>
    </source>
</evidence>
<evidence type="ECO:0008006" key="3">
    <source>
        <dbReference type="Google" id="ProtNLM"/>
    </source>
</evidence>
<organism evidence="1 2">
    <name type="scientific">Streptomyces incanus</name>
    <dbReference type="NCBI Taxonomy" id="887453"/>
    <lineage>
        <taxon>Bacteria</taxon>
        <taxon>Bacillati</taxon>
        <taxon>Actinomycetota</taxon>
        <taxon>Actinomycetes</taxon>
        <taxon>Kitasatosporales</taxon>
        <taxon>Streptomycetaceae</taxon>
        <taxon>Streptomyces</taxon>
    </lineage>
</organism>
<dbReference type="EMBL" id="JBHSPC010000038">
    <property type="protein sequence ID" value="MFC5671485.1"/>
    <property type="molecule type" value="Genomic_DNA"/>
</dbReference>
<proteinExistence type="predicted"/>
<evidence type="ECO:0000313" key="2">
    <source>
        <dbReference type="Proteomes" id="UP001596183"/>
    </source>
</evidence>
<name>A0ABW0XTE9_9ACTN</name>
<comment type="caution">
    <text evidence="1">The sequence shown here is derived from an EMBL/GenBank/DDBJ whole genome shotgun (WGS) entry which is preliminary data.</text>
</comment>
<keyword evidence="2" id="KW-1185">Reference proteome</keyword>
<sequence length="94" mass="10871">MNPALRTTWAPRGRTPVLTAPVSHQKTSIAGWCCYRPGRTPRLMFGLRPDGHFTAAHFPTLLRRLHRFLGTRVVLIWDNLKRPARPHHHPHDQL</sequence>
<dbReference type="Proteomes" id="UP001596183">
    <property type="component" value="Unassembled WGS sequence"/>
</dbReference>
<dbReference type="RefSeq" id="WP_381211646.1">
    <property type="nucleotide sequence ID" value="NZ_JBHSPC010000038.1"/>
</dbReference>
<accession>A0ABW0XTE9</accession>
<protein>
    <recommendedName>
        <fullName evidence="3">Transposase</fullName>
    </recommendedName>
</protein>
<gene>
    <name evidence="1" type="ORF">ACFP2V_15550</name>
</gene>